<protein>
    <recommendedName>
        <fullName evidence="7">Primosomal protein N' 3' DNA-binding domain-containing protein</fullName>
    </recommendedName>
</protein>
<organism evidence="5 6">
    <name type="scientific">Candidatus Lloydbacteria bacterium RIFCSPLOWO2_01_FULL_50_20</name>
    <dbReference type="NCBI Taxonomy" id="1798665"/>
    <lineage>
        <taxon>Bacteria</taxon>
        <taxon>Candidatus Lloydiibacteriota</taxon>
    </lineage>
</organism>
<evidence type="ECO:0000313" key="6">
    <source>
        <dbReference type="Proteomes" id="UP000178534"/>
    </source>
</evidence>
<accession>A0A1G2DD85</accession>
<name>A0A1G2DD85_9BACT</name>
<dbReference type="PANTHER" id="PTHR30580">
    <property type="entry name" value="PRIMOSOMAL PROTEIN N"/>
    <property type="match status" value="1"/>
</dbReference>
<dbReference type="Gene3D" id="3.40.1440.60">
    <property type="entry name" value="PriA, 3(prime) DNA-binding domain"/>
    <property type="match status" value="1"/>
</dbReference>
<evidence type="ECO:0000256" key="1">
    <source>
        <dbReference type="ARBA" id="ARBA00022741"/>
    </source>
</evidence>
<dbReference type="Proteomes" id="UP000178534">
    <property type="component" value="Unassembled WGS sequence"/>
</dbReference>
<comment type="caution">
    <text evidence="5">The sequence shown here is derived from an EMBL/GenBank/DDBJ whole genome shotgun (WGS) entry which is preliminary data.</text>
</comment>
<dbReference type="PANTHER" id="PTHR30580:SF0">
    <property type="entry name" value="PRIMOSOMAL PROTEIN N"/>
    <property type="match status" value="1"/>
</dbReference>
<evidence type="ECO:0008006" key="7">
    <source>
        <dbReference type="Google" id="ProtNLM"/>
    </source>
</evidence>
<proteinExistence type="predicted"/>
<dbReference type="Gene3D" id="3.40.50.300">
    <property type="entry name" value="P-loop containing nucleotide triphosphate hydrolases"/>
    <property type="match status" value="1"/>
</dbReference>
<dbReference type="GO" id="GO:0003677">
    <property type="term" value="F:DNA binding"/>
    <property type="evidence" value="ECO:0007669"/>
    <property type="project" value="UniProtKB-KW"/>
</dbReference>
<keyword evidence="1" id="KW-0547">Nucleotide-binding</keyword>
<dbReference type="GO" id="GO:0006270">
    <property type="term" value="P:DNA replication initiation"/>
    <property type="evidence" value="ECO:0007669"/>
    <property type="project" value="TreeGrafter"/>
</dbReference>
<dbReference type="InterPro" id="IPR027417">
    <property type="entry name" value="P-loop_NTPase"/>
</dbReference>
<evidence type="ECO:0000256" key="4">
    <source>
        <dbReference type="SAM" id="MobiDB-lite"/>
    </source>
</evidence>
<evidence type="ECO:0000256" key="3">
    <source>
        <dbReference type="ARBA" id="ARBA00023125"/>
    </source>
</evidence>
<sequence length="658" mass="73576">MHIITVAPIKRGIPVDELSYFTGKDIPTGALVTVPLRGRQTPALVIRSVPAENAKAEIKQAKFTLKKLDRIHAKHFFRKEFIDACATTARYFAATTGAVIHSTFPNALILSKKVSMGSAPTPSAERPKRHGERYIFQAEESERRATYKSHIREVFARNASCYFILPSIQDIEHTYAGLEKGIQEYTFILHGGLTKKELERRWEKITTMNHPVLIIGTPLFLALPRYDIESIILERESANAYALQGRPFIDLRFFAEAFAEAIGADLIVGDLFLRTETLYRKEQGEFEALQRPKYRFSSTAKQEIIDMRTSGEQPATGKIAICSARLVDILEEVRAKGSHCFILGVRRGFAPMTVCGDCGTVVACERCSAPMVLHKKDPSTPSETRSSGQSSPPAPALPPKDDGIPRIFLCHRCGFERDSDLLCAHCGGWRLTPLGIGITQAEEAIKRGFPNAQVFRIDRDVIKDHAGARALVDKFYQTPGSILIGTEMAIPYLTEPLAAVAVLSVNSLLTIPDFRMGERVFRLLLILREKAREHFVIQTRDPNGPLFALATEGNVGEFLRTELDARHRLGYPPFSTLLKFTFEGKKQDGAAAMNEIERTFGSYHPVSFPSFIARVKGKYRTNALIKVPKKDWPNQELSELIRMLPPEVEIRVNPESVI</sequence>
<dbReference type="InterPro" id="IPR042115">
    <property type="entry name" value="PriA_3primeBD_sf"/>
</dbReference>
<dbReference type="AlphaFoldDB" id="A0A1G2DD85"/>
<reference evidence="5 6" key="1">
    <citation type="journal article" date="2016" name="Nat. Commun.">
        <title>Thousands of microbial genomes shed light on interconnected biogeochemical processes in an aquifer system.</title>
        <authorList>
            <person name="Anantharaman K."/>
            <person name="Brown C.T."/>
            <person name="Hug L.A."/>
            <person name="Sharon I."/>
            <person name="Castelle C.J."/>
            <person name="Probst A.J."/>
            <person name="Thomas B.C."/>
            <person name="Singh A."/>
            <person name="Wilkins M.J."/>
            <person name="Karaoz U."/>
            <person name="Brodie E.L."/>
            <person name="Williams K.H."/>
            <person name="Hubbard S.S."/>
            <person name="Banfield J.F."/>
        </authorList>
    </citation>
    <scope>NUCLEOTIDE SEQUENCE [LARGE SCALE GENOMIC DNA]</scope>
</reference>
<evidence type="ECO:0000256" key="2">
    <source>
        <dbReference type="ARBA" id="ARBA00022840"/>
    </source>
</evidence>
<dbReference type="STRING" id="1798665.A2942_03185"/>
<dbReference type="GO" id="GO:0005524">
    <property type="term" value="F:ATP binding"/>
    <property type="evidence" value="ECO:0007669"/>
    <property type="project" value="UniProtKB-KW"/>
</dbReference>
<feature type="compositionally biased region" description="Polar residues" evidence="4">
    <location>
        <begin position="379"/>
        <end position="391"/>
    </location>
</feature>
<gene>
    <name evidence="5" type="ORF">A2942_03185</name>
</gene>
<feature type="region of interest" description="Disordered" evidence="4">
    <location>
        <begin position="375"/>
        <end position="400"/>
    </location>
</feature>
<dbReference type="GO" id="GO:0043138">
    <property type="term" value="F:3'-5' DNA helicase activity"/>
    <property type="evidence" value="ECO:0007669"/>
    <property type="project" value="TreeGrafter"/>
</dbReference>
<evidence type="ECO:0000313" key="5">
    <source>
        <dbReference type="EMBL" id="OGZ11595.1"/>
    </source>
</evidence>
<keyword evidence="3" id="KW-0238">DNA-binding</keyword>
<keyword evidence="2" id="KW-0067">ATP-binding</keyword>
<dbReference type="EMBL" id="MHLP01000035">
    <property type="protein sequence ID" value="OGZ11595.1"/>
    <property type="molecule type" value="Genomic_DNA"/>
</dbReference>
<dbReference type="GO" id="GO:0006302">
    <property type="term" value="P:double-strand break repair"/>
    <property type="evidence" value="ECO:0007669"/>
    <property type="project" value="TreeGrafter"/>
</dbReference>
<dbReference type="GO" id="GO:0006310">
    <property type="term" value="P:DNA recombination"/>
    <property type="evidence" value="ECO:0007669"/>
    <property type="project" value="TreeGrafter"/>
</dbReference>